<name>Q9EWN5_STRCO</name>
<accession>Q9EWN5</accession>
<feature type="compositionally biased region" description="Basic and acidic residues" evidence="1">
    <location>
        <begin position="40"/>
        <end position="54"/>
    </location>
</feature>
<dbReference type="HOGENOM" id="CLU_189248_0_0_11"/>
<reference evidence="2 3" key="1">
    <citation type="journal article" date="1996" name="Mol. Microbiol.">
        <title>A set of ordered cosmids and a detailed genetic and physical map for the 8 Mb Streptomyces coelicolor A3(2) chromosome.</title>
        <authorList>
            <person name="Redenbach M."/>
            <person name="Kieser H.M."/>
            <person name="Denapaite D."/>
            <person name="Eichner A."/>
            <person name="Cullum J."/>
            <person name="Kinashi H."/>
            <person name="Hopwood D.A."/>
        </authorList>
    </citation>
    <scope>NUCLEOTIDE SEQUENCE [LARGE SCALE GENOMIC DNA]</scope>
    <source>
        <strain evidence="3">ATCC BAA-471 / A3(2) / M145</strain>
    </source>
</reference>
<dbReference type="EMBL" id="AL645882">
    <property type="protein sequence ID" value="CAC17509.1"/>
    <property type="molecule type" value="Genomic_DNA"/>
</dbReference>
<dbReference type="OrthoDB" id="4249699at2"/>
<sequence length="89" mass="9616">MGHTGEACAGRGDGTDCPNGEDAVVDGPRCEECRYHWELDQTEPGRRAAPDDGMTRPLGEPGEAGKEGAWIRAHDRHFRAERSGAQQIG</sequence>
<proteinExistence type="predicted"/>
<dbReference type="KEGG" id="sco:SCO7692"/>
<feature type="region of interest" description="Disordered" evidence="1">
    <location>
        <begin position="40"/>
        <end position="89"/>
    </location>
</feature>
<evidence type="ECO:0000313" key="3">
    <source>
        <dbReference type="Proteomes" id="UP000001973"/>
    </source>
</evidence>
<gene>
    <name evidence="2" type="ordered locus">SCO7692</name>
    <name evidence="2" type="ORF">SC4C2.27</name>
</gene>
<protein>
    <submittedName>
        <fullName evidence="2">Uncharacterized protein</fullName>
    </submittedName>
</protein>
<organism evidence="2 3">
    <name type="scientific">Streptomyces coelicolor (strain ATCC BAA-471 / A3(2) / M145)</name>
    <dbReference type="NCBI Taxonomy" id="100226"/>
    <lineage>
        <taxon>Bacteria</taxon>
        <taxon>Bacillati</taxon>
        <taxon>Actinomycetota</taxon>
        <taxon>Actinomycetes</taxon>
        <taxon>Kitasatosporales</taxon>
        <taxon>Streptomycetaceae</taxon>
        <taxon>Streptomyces</taxon>
        <taxon>Streptomyces albidoflavus group</taxon>
    </lineage>
</organism>
<keyword evidence="3" id="KW-1185">Reference proteome</keyword>
<dbReference type="InParanoid" id="Q9EWN5"/>
<dbReference type="PaxDb" id="100226-SCO7692"/>
<dbReference type="Proteomes" id="UP000001973">
    <property type="component" value="Chromosome"/>
</dbReference>
<evidence type="ECO:0000313" key="2">
    <source>
        <dbReference type="EMBL" id="CAC17509.1"/>
    </source>
</evidence>
<dbReference type="EMBL" id="AL939132">
    <property type="protein sequence ID" value="CAC17509.1"/>
    <property type="molecule type" value="Genomic_DNA"/>
</dbReference>
<dbReference type="AlphaFoldDB" id="Q9EWN5"/>
<feature type="region of interest" description="Disordered" evidence="1">
    <location>
        <begin position="1"/>
        <end position="23"/>
    </location>
</feature>
<reference evidence="2 3" key="2">
    <citation type="journal article" date="2002" name="Nature">
        <title>Complete genome sequence of the model actinomycete Streptomyces coelicolor A3(2).</title>
        <authorList>
            <person name="Bentley S.D."/>
            <person name="Chater K.F."/>
            <person name="Cerdeno-Tarraga A.M."/>
            <person name="Challis G.L."/>
            <person name="Thomson N.R."/>
            <person name="James K.D."/>
            <person name="Harris D.E."/>
            <person name="Quail M.A."/>
            <person name="Kieser H."/>
            <person name="Harper D."/>
            <person name="Bateman A."/>
            <person name="Brown S."/>
            <person name="Chandra G."/>
            <person name="Chen C.W."/>
            <person name="Collins M."/>
            <person name="Cronin A."/>
            <person name="Fraser A."/>
            <person name="Goble A."/>
            <person name="Hidalgo J."/>
            <person name="Hornsby T."/>
            <person name="Howarth S."/>
            <person name="Huang C.H."/>
            <person name="Kieser T."/>
            <person name="Larke L."/>
            <person name="Murphy L."/>
            <person name="Oliver K."/>
            <person name="O'Neil S."/>
            <person name="Rabbinowitsch E."/>
            <person name="Rajandream M.A."/>
            <person name="Rutherford K."/>
            <person name="Rutter S."/>
            <person name="Seeger K."/>
            <person name="Saunders D."/>
            <person name="Sharp S."/>
            <person name="Squares R."/>
            <person name="Squares S."/>
            <person name="Taylor K."/>
            <person name="Warren T."/>
            <person name="Wietzorrek A."/>
            <person name="Woodward J."/>
            <person name="Barrell B.G."/>
            <person name="Parkhill J."/>
            <person name="Hopwood D.A."/>
        </authorList>
    </citation>
    <scope>NUCLEOTIDE SEQUENCE [LARGE SCALE GENOMIC DNA]</scope>
    <source>
        <strain evidence="3">ATCC BAA-471 / A3(2) / M145</strain>
    </source>
</reference>
<dbReference type="eggNOG" id="ENOG5031YUC">
    <property type="taxonomic scope" value="Bacteria"/>
</dbReference>
<evidence type="ECO:0000256" key="1">
    <source>
        <dbReference type="SAM" id="MobiDB-lite"/>
    </source>
</evidence>